<protein>
    <recommendedName>
        <fullName evidence="4">Regulator of chromosome condensation (RCC1) repeat-containing protein</fullName>
    </recommendedName>
</protein>
<evidence type="ECO:0000313" key="2">
    <source>
        <dbReference type="EMBL" id="MEM0544103.1"/>
    </source>
</evidence>
<reference evidence="2 3" key="1">
    <citation type="submission" date="2024-03" db="EMBL/GenBank/DDBJ databases">
        <title>Two novel species of the genus Flavobacterium exhibiting potentially degradation of complex polysaccharides.</title>
        <authorList>
            <person name="Lian X."/>
        </authorList>
    </citation>
    <scope>NUCLEOTIDE SEQUENCE [LARGE SCALE GENOMIC DNA]</scope>
    <source>
        <strain evidence="3">j3</strain>
    </source>
</reference>
<organism evidence="2 3">
    <name type="scientific">Flavobacterium aureirubrum</name>
    <dbReference type="NCBI Taxonomy" id="3133147"/>
    <lineage>
        <taxon>Bacteria</taxon>
        <taxon>Pseudomonadati</taxon>
        <taxon>Bacteroidota</taxon>
        <taxon>Flavobacteriia</taxon>
        <taxon>Flavobacteriales</taxon>
        <taxon>Flavobacteriaceae</taxon>
        <taxon>Flavobacterium</taxon>
    </lineage>
</organism>
<dbReference type="Gene3D" id="2.130.10.30">
    <property type="entry name" value="Regulator of chromosome condensation 1/beta-lactamase-inhibitor protein II"/>
    <property type="match status" value="1"/>
</dbReference>
<dbReference type="RefSeq" id="WP_413789745.1">
    <property type="nucleotide sequence ID" value="NZ_JBCGDO010000084.1"/>
</dbReference>
<dbReference type="PROSITE" id="PS50012">
    <property type="entry name" value="RCC1_3"/>
    <property type="match status" value="1"/>
</dbReference>
<dbReference type="InterPro" id="IPR000408">
    <property type="entry name" value="Reg_chr_condens"/>
</dbReference>
<dbReference type="PANTHER" id="PTHR45982">
    <property type="entry name" value="REGULATOR OF CHROMOSOME CONDENSATION"/>
    <property type="match status" value="1"/>
</dbReference>
<sequence length="191" mass="20634">MKTLLTLLLSFIALHNTASGQCFTKISSAFRSNYAQKADGSLWNWGWNSSFQLGNGDDQTVFIPTPVMITGSVMAFESGRLNTFVIKSDGTLWGAGGNSTGYLGIGSTVASPFFVQIGTATNWRQIESGILFSFGIRTDNTLWGWGQNNEYQMGNNTCCANQLTPIQIGTDSDWKQVSACSTTSAVLALKN</sequence>
<dbReference type="Pfam" id="PF00415">
    <property type="entry name" value="RCC1"/>
    <property type="match status" value="2"/>
</dbReference>
<keyword evidence="1" id="KW-0732">Signal</keyword>
<feature type="chain" id="PRO_5046946255" description="Regulator of chromosome condensation (RCC1) repeat-containing protein" evidence="1">
    <location>
        <begin position="21"/>
        <end position="191"/>
    </location>
</feature>
<keyword evidence="3" id="KW-1185">Reference proteome</keyword>
<accession>A0ABU9NBS9</accession>
<comment type="caution">
    <text evidence="2">The sequence shown here is derived from an EMBL/GenBank/DDBJ whole genome shotgun (WGS) entry which is preliminary data.</text>
</comment>
<dbReference type="Proteomes" id="UP001460072">
    <property type="component" value="Unassembled WGS sequence"/>
</dbReference>
<dbReference type="SUPFAM" id="SSF50985">
    <property type="entry name" value="RCC1/BLIP-II"/>
    <property type="match status" value="1"/>
</dbReference>
<proteinExistence type="predicted"/>
<feature type="non-terminal residue" evidence="2">
    <location>
        <position position="191"/>
    </location>
</feature>
<name>A0ABU9NBS9_9FLAO</name>
<feature type="signal peptide" evidence="1">
    <location>
        <begin position="1"/>
        <end position="20"/>
    </location>
</feature>
<dbReference type="InterPro" id="IPR051553">
    <property type="entry name" value="Ran_GTPase-activating"/>
</dbReference>
<dbReference type="EMBL" id="JBCGDO010000084">
    <property type="protein sequence ID" value="MEM0544103.1"/>
    <property type="molecule type" value="Genomic_DNA"/>
</dbReference>
<evidence type="ECO:0000256" key="1">
    <source>
        <dbReference type="SAM" id="SignalP"/>
    </source>
</evidence>
<evidence type="ECO:0000313" key="3">
    <source>
        <dbReference type="Proteomes" id="UP001460072"/>
    </source>
</evidence>
<gene>
    <name evidence="2" type="ORF">WFZ85_16050</name>
</gene>
<evidence type="ECO:0008006" key="4">
    <source>
        <dbReference type="Google" id="ProtNLM"/>
    </source>
</evidence>
<dbReference type="InterPro" id="IPR009091">
    <property type="entry name" value="RCC1/BLIP-II"/>
</dbReference>
<dbReference type="PANTHER" id="PTHR45982:SF1">
    <property type="entry name" value="REGULATOR OF CHROMOSOME CONDENSATION"/>
    <property type="match status" value="1"/>
</dbReference>